<feature type="compositionally biased region" description="Pro residues" evidence="5">
    <location>
        <begin position="631"/>
        <end position="640"/>
    </location>
</feature>
<reference evidence="7 8" key="1">
    <citation type="submission" date="2024-09" db="EMBL/GenBank/DDBJ databases">
        <title>A chromosome-level genome assembly of Gray's grenadier anchovy, Coilia grayii.</title>
        <authorList>
            <person name="Fu Z."/>
        </authorList>
    </citation>
    <scope>NUCLEOTIDE SEQUENCE [LARGE SCALE GENOMIC DNA]</scope>
    <source>
        <strain evidence="7">G4</strain>
        <tissue evidence="7">Muscle</tissue>
    </source>
</reference>
<name>A0ABD1ISD2_9TELE</name>
<feature type="compositionally biased region" description="Polar residues" evidence="5">
    <location>
        <begin position="320"/>
        <end position="331"/>
    </location>
</feature>
<feature type="compositionally biased region" description="Polar residues" evidence="5">
    <location>
        <begin position="300"/>
        <end position="310"/>
    </location>
</feature>
<feature type="region of interest" description="Disordered" evidence="5">
    <location>
        <begin position="565"/>
        <end position="647"/>
    </location>
</feature>
<dbReference type="SUPFAM" id="SSF48403">
    <property type="entry name" value="Ankyrin repeat"/>
    <property type="match status" value="1"/>
</dbReference>
<keyword evidence="1" id="KW-0677">Repeat</keyword>
<proteinExistence type="inferred from homology"/>
<dbReference type="AlphaFoldDB" id="A0ABD1ISD2"/>
<dbReference type="Pfam" id="PF25877">
    <property type="entry name" value="WHD_SOWAH"/>
    <property type="match status" value="1"/>
</dbReference>
<feature type="region of interest" description="Disordered" evidence="5">
    <location>
        <begin position="368"/>
        <end position="389"/>
    </location>
</feature>
<evidence type="ECO:0000256" key="3">
    <source>
        <dbReference type="ARBA" id="ARBA00038122"/>
    </source>
</evidence>
<gene>
    <name evidence="7" type="ORF">ACEWY4_027485</name>
</gene>
<comment type="caution">
    <text evidence="7">The sequence shown here is derived from an EMBL/GenBank/DDBJ whole genome shotgun (WGS) entry which is preliminary data.</text>
</comment>
<dbReference type="PANTHER" id="PTHR14491:SF4">
    <property type="entry name" value="ANKYRIN REPEAT DOMAIN-CONTAINING PROTEIN SOWAHC"/>
    <property type="match status" value="1"/>
</dbReference>
<dbReference type="PANTHER" id="PTHR14491">
    <property type="entry name" value="SOSONDOWAH, ISOFORM G"/>
    <property type="match status" value="1"/>
</dbReference>
<dbReference type="PROSITE" id="PS50297">
    <property type="entry name" value="ANK_REP_REGION"/>
    <property type="match status" value="1"/>
</dbReference>
<feature type="region of interest" description="Disordered" evidence="5">
    <location>
        <begin position="138"/>
        <end position="175"/>
    </location>
</feature>
<evidence type="ECO:0000313" key="7">
    <source>
        <dbReference type="EMBL" id="KAL2076911.1"/>
    </source>
</evidence>
<feature type="domain" description="SOWAHA-C winged helix-turn-helix" evidence="6">
    <location>
        <begin position="4"/>
        <end position="82"/>
    </location>
</feature>
<dbReference type="Gene3D" id="1.25.40.20">
    <property type="entry name" value="Ankyrin repeat-containing domain"/>
    <property type="match status" value="1"/>
</dbReference>
<dbReference type="InterPro" id="IPR036770">
    <property type="entry name" value="Ankyrin_rpt-contain_sf"/>
</dbReference>
<evidence type="ECO:0000256" key="4">
    <source>
        <dbReference type="PROSITE-ProRule" id="PRU00023"/>
    </source>
</evidence>
<dbReference type="Proteomes" id="UP001591681">
    <property type="component" value="Unassembled WGS sequence"/>
</dbReference>
<dbReference type="EMBL" id="JBHFQA010000037">
    <property type="protein sequence ID" value="KAL2076911.1"/>
    <property type="molecule type" value="Genomic_DNA"/>
</dbReference>
<feature type="compositionally biased region" description="Basic and acidic residues" evidence="5">
    <location>
        <begin position="621"/>
        <end position="630"/>
    </location>
</feature>
<dbReference type="InterPro" id="IPR058889">
    <property type="entry name" value="WHD_SOWAHA-C"/>
</dbReference>
<feature type="region of interest" description="Disordered" evidence="5">
    <location>
        <begin position="187"/>
        <end position="218"/>
    </location>
</feature>
<comment type="similarity">
    <text evidence="3">Belongs to the SOWAH family.</text>
</comment>
<keyword evidence="2 4" id="KW-0040">ANK repeat</keyword>
<evidence type="ECO:0000256" key="2">
    <source>
        <dbReference type="ARBA" id="ARBA00023043"/>
    </source>
</evidence>
<feature type="region of interest" description="Disordered" evidence="5">
    <location>
        <begin position="261"/>
        <end position="333"/>
    </location>
</feature>
<feature type="compositionally biased region" description="Basic and acidic residues" evidence="5">
    <location>
        <begin position="158"/>
        <end position="169"/>
    </location>
</feature>
<organism evidence="7 8">
    <name type="scientific">Coilia grayii</name>
    <name type="common">Gray's grenadier anchovy</name>
    <dbReference type="NCBI Taxonomy" id="363190"/>
    <lineage>
        <taxon>Eukaryota</taxon>
        <taxon>Metazoa</taxon>
        <taxon>Chordata</taxon>
        <taxon>Craniata</taxon>
        <taxon>Vertebrata</taxon>
        <taxon>Euteleostomi</taxon>
        <taxon>Actinopterygii</taxon>
        <taxon>Neopterygii</taxon>
        <taxon>Teleostei</taxon>
        <taxon>Clupei</taxon>
        <taxon>Clupeiformes</taxon>
        <taxon>Clupeoidei</taxon>
        <taxon>Engraulidae</taxon>
        <taxon>Coilinae</taxon>
        <taxon>Coilia</taxon>
    </lineage>
</organism>
<dbReference type="PROSITE" id="PS50088">
    <property type="entry name" value="ANK_REPEAT"/>
    <property type="match status" value="1"/>
</dbReference>
<evidence type="ECO:0000313" key="8">
    <source>
        <dbReference type="Proteomes" id="UP001591681"/>
    </source>
</evidence>
<feature type="repeat" description="ANK" evidence="4">
    <location>
        <begin position="466"/>
        <end position="487"/>
    </location>
</feature>
<sequence length="647" mass="70956">MATDCTQETVLLFLVERGGTVKNLELIDHFRAVLSKDPNKKSVMKDTFKQYVDNIAFVKVDNGTKYVCLKKKYRASVRQGENVPACSGNGNNGRSENIVLNCEHVDDVFSEKIPEDSPLHNMPQITLSECAKTAQLPLESAENDDAKQEIPPVSGYRSDNDGEVQRTEARNSASDGVNVSSCLLVPESNNRSKMGNSNSCSPEKNVVGTSEESLQTSDQTIPKIAVIEPSPLPAASDGTVFKLPHPVDLPVDQTLSEPDAFNVNKNSEKCSETLSGQGRSHDGDSFSALKGIVRRKSRGSQRSVGSNISDGSEEGHFDITSMSGSDTNTPRGSRKNFIELMMNSSPQVRRSMVLRNSVYLSAISKDSRSDSETGSIISSNTDDESTPVSLDPMEHEWMMCASDGEWESLHRLLACEPSLVLKRDFVTGFTCLHWAAKLGKQELLALLVNFSKHHAVPVNINARSSAGYTPLHLAAMHQHVEVVKLLVGAYDADVEARDYSGRKACQYLPRSVAREVFDIAGGQSHQVHRDPDVENLPCEEGGRWRLSRVLQANLRPLRLLGHSLGEEEGEEERDGAGAGARAGASPATHKLLRRKSSLSKMKPKLHKLRLRSQIVHSASFNDRELSEARPKSPPRSPRPRPLSSLFG</sequence>
<dbReference type="InterPro" id="IPR002110">
    <property type="entry name" value="Ankyrin_rpt"/>
</dbReference>
<dbReference type="Pfam" id="PF12796">
    <property type="entry name" value="Ank_2"/>
    <property type="match status" value="1"/>
</dbReference>
<evidence type="ECO:0000256" key="5">
    <source>
        <dbReference type="SAM" id="MobiDB-lite"/>
    </source>
</evidence>
<dbReference type="SMART" id="SM00248">
    <property type="entry name" value="ANK"/>
    <property type="match status" value="2"/>
</dbReference>
<accession>A0ABD1ISD2</accession>
<feature type="compositionally biased region" description="Basic residues" evidence="5">
    <location>
        <begin position="590"/>
        <end position="610"/>
    </location>
</feature>
<evidence type="ECO:0000256" key="1">
    <source>
        <dbReference type="ARBA" id="ARBA00022737"/>
    </source>
</evidence>
<evidence type="ECO:0000259" key="6">
    <source>
        <dbReference type="Pfam" id="PF25877"/>
    </source>
</evidence>
<protein>
    <recommendedName>
        <fullName evidence="6">SOWAHA-C winged helix-turn-helix domain-containing protein</fullName>
    </recommendedName>
</protein>
<keyword evidence="8" id="KW-1185">Reference proteome</keyword>